<feature type="chain" id="PRO_5039844308" evidence="2">
    <location>
        <begin position="20"/>
        <end position="973"/>
    </location>
</feature>
<sequence>MKLLQNLIFLASVATYVDGKGKPKKPSNKPSSPKNHGCNENANRNGNSKNKGCLYQADFDNGTVIISKPGMYRLCENISFRPNFPVEMNDIVFEQLFDPDLTAYNPNAFGLGFFCAIAIQSNDVELDLNGFTLEQSPEHALMQRFFALIELASAPFIKNVGPAEFVGEKGHFAAATKVVIKGPGTLGRSSHHGIHGNQNRDVTIRKVTFRDFEVAAVSLNNVDGLKIQRCNVLHNRWDVPVTGIFSAARFIRPYVKKLMENRYSMIIRGEEVWAAKVYNDLITAIRNVFDDVVANGFIDASAHPEEYRLFDNPKRVVDGPCYGFLVHGLGPAIADFGYYLSKNESETSSDILIMRNAISNLTCWNDEVPAAVEGSRVVNDIRGAVFQFEKTFETGESRFLAINSDGTYKGNIVADAQVMVANAILENNITDSPGLQVGPVNSINEKIIRWAKGVGENDKVYTPKYRCNGDSMHHVVKGLVGIRVDKVTGADVHKNVIKNITNLSEKPFGNCFDYHFTSPENAREQQLGNVRGIALSAVGGFPVTLRDENDKGTKKDAAKPNNVQPKQSKISYNEVIGASSLHANKIVGIDVQGLSTDILVLNNVVDLDLSEKKNGQLEKMVGLRIRSNVFNCVERGNVLKNGVVKEVIEIGGVRRRRVEASPKGLPAGHIHNEMIHSETPGSFRSRKSYYIHSFVELAIMMSLREASSSSRRNPDFLAGLFDDITASRVLDEMNLCGSYQEVGRKCKRDARDYHVEVPLSLHSEPCRPRKKCRILSPFSTSSFRSRGSKRNLAELSFPPLEEALKASSTLIPPPRSTYTIADSSLPVPHISISRHRQVGDRLSFGTESSSSKTIMACSSPCTHIIVPDHHQMEVTSPRKTICISDESNFGWFVDLDNPHHREEGSKNFPYKRQVSFPSSPPSSSSQDCSKMDFLPHQGSTASHNSQDTDAELEWAMAVDTIDSIFGDIHCKDS</sequence>
<comment type="caution">
    <text evidence="3">The sequence shown here is derived from an EMBL/GenBank/DDBJ whole genome shotgun (WGS) entry which is preliminary data.</text>
</comment>
<evidence type="ECO:0000313" key="5">
    <source>
        <dbReference type="Proteomes" id="UP000693970"/>
    </source>
</evidence>
<name>A0A9K3K503_9STRA</name>
<feature type="signal peptide" evidence="2">
    <location>
        <begin position="1"/>
        <end position="19"/>
    </location>
</feature>
<evidence type="ECO:0000313" key="4">
    <source>
        <dbReference type="EMBL" id="KAG7374755.1"/>
    </source>
</evidence>
<evidence type="ECO:0000256" key="2">
    <source>
        <dbReference type="SAM" id="SignalP"/>
    </source>
</evidence>
<keyword evidence="5" id="KW-1185">Reference proteome</keyword>
<accession>A0A9K3K503</accession>
<feature type="compositionally biased region" description="Low complexity" evidence="1">
    <location>
        <begin position="915"/>
        <end position="925"/>
    </location>
</feature>
<dbReference type="Proteomes" id="UP000693970">
    <property type="component" value="Unassembled WGS sequence"/>
</dbReference>
<feature type="region of interest" description="Disordered" evidence="1">
    <location>
        <begin position="903"/>
        <end position="947"/>
    </location>
</feature>
<dbReference type="AlphaFoldDB" id="A0A9K3K503"/>
<protein>
    <submittedName>
        <fullName evidence="3">Uncharacterized protein</fullName>
    </submittedName>
</protein>
<reference evidence="3" key="2">
    <citation type="submission" date="2021-04" db="EMBL/GenBank/DDBJ databases">
        <authorList>
            <person name="Podell S."/>
        </authorList>
    </citation>
    <scope>NUCLEOTIDE SEQUENCE</scope>
    <source>
        <strain evidence="3">Hildebrandi</strain>
    </source>
</reference>
<feature type="compositionally biased region" description="Polar residues" evidence="1">
    <location>
        <begin position="937"/>
        <end position="947"/>
    </location>
</feature>
<dbReference type="OrthoDB" id="46292at2759"/>
<dbReference type="EMBL" id="JAGRRH010000001">
    <property type="protein sequence ID" value="KAG7374755.1"/>
    <property type="molecule type" value="Genomic_DNA"/>
</dbReference>
<reference evidence="3" key="1">
    <citation type="journal article" date="2021" name="Sci. Rep.">
        <title>Diploid genomic architecture of Nitzschia inconspicua, an elite biomass production diatom.</title>
        <authorList>
            <person name="Oliver A."/>
            <person name="Podell S."/>
            <person name="Pinowska A."/>
            <person name="Traller J.C."/>
            <person name="Smith S.R."/>
            <person name="McClure R."/>
            <person name="Beliaev A."/>
            <person name="Bohutskyi P."/>
            <person name="Hill E.A."/>
            <person name="Rabines A."/>
            <person name="Zheng H."/>
            <person name="Allen L.Z."/>
            <person name="Kuo A."/>
            <person name="Grigoriev I.V."/>
            <person name="Allen A.E."/>
            <person name="Hazlebeck D."/>
            <person name="Allen E.E."/>
        </authorList>
    </citation>
    <scope>NUCLEOTIDE SEQUENCE</scope>
    <source>
        <strain evidence="3">Hildebrandi</strain>
    </source>
</reference>
<feature type="region of interest" description="Disordered" evidence="1">
    <location>
        <begin position="19"/>
        <end position="44"/>
    </location>
</feature>
<keyword evidence="2" id="KW-0732">Signal</keyword>
<proteinExistence type="predicted"/>
<dbReference type="EMBL" id="JAGRRH010000091">
    <property type="protein sequence ID" value="KAG7337206.1"/>
    <property type="molecule type" value="Genomic_DNA"/>
</dbReference>
<gene>
    <name evidence="4" type="ORF">IV203_013850</name>
    <name evidence="3" type="ORF">IV203_014191</name>
</gene>
<feature type="compositionally biased region" description="Basic and acidic residues" evidence="1">
    <location>
        <begin position="546"/>
        <end position="558"/>
    </location>
</feature>
<evidence type="ECO:0000313" key="3">
    <source>
        <dbReference type="EMBL" id="KAG7337206.1"/>
    </source>
</evidence>
<feature type="region of interest" description="Disordered" evidence="1">
    <location>
        <begin position="546"/>
        <end position="565"/>
    </location>
</feature>
<organism evidence="3 5">
    <name type="scientific">Nitzschia inconspicua</name>
    <dbReference type="NCBI Taxonomy" id="303405"/>
    <lineage>
        <taxon>Eukaryota</taxon>
        <taxon>Sar</taxon>
        <taxon>Stramenopiles</taxon>
        <taxon>Ochrophyta</taxon>
        <taxon>Bacillariophyta</taxon>
        <taxon>Bacillariophyceae</taxon>
        <taxon>Bacillariophycidae</taxon>
        <taxon>Bacillariales</taxon>
        <taxon>Bacillariaceae</taxon>
        <taxon>Nitzschia</taxon>
    </lineage>
</organism>
<evidence type="ECO:0000256" key="1">
    <source>
        <dbReference type="SAM" id="MobiDB-lite"/>
    </source>
</evidence>